<dbReference type="EMBL" id="CYUD01000024">
    <property type="protein sequence ID" value="CUK19930.1"/>
    <property type="molecule type" value="Genomic_DNA"/>
</dbReference>
<organism evidence="1 2">
    <name type="scientific">Ruegeria denitrificans</name>
    <dbReference type="NCBI Taxonomy" id="1715692"/>
    <lineage>
        <taxon>Bacteria</taxon>
        <taxon>Pseudomonadati</taxon>
        <taxon>Pseudomonadota</taxon>
        <taxon>Alphaproteobacteria</taxon>
        <taxon>Rhodobacterales</taxon>
        <taxon>Roseobacteraceae</taxon>
        <taxon>Ruegeria</taxon>
    </lineage>
</organism>
<dbReference type="OrthoDB" id="535577at2"/>
<evidence type="ECO:0000313" key="1">
    <source>
        <dbReference type="EMBL" id="CUK19930.1"/>
    </source>
</evidence>
<evidence type="ECO:0000313" key="2">
    <source>
        <dbReference type="Proteomes" id="UP000051260"/>
    </source>
</evidence>
<dbReference type="AlphaFoldDB" id="A0A0P1IQJ7"/>
<reference evidence="2" key="1">
    <citation type="submission" date="2015-09" db="EMBL/GenBank/DDBJ databases">
        <authorList>
            <person name="Rodrigo-Torres L."/>
            <person name="Arahal D.R."/>
        </authorList>
    </citation>
    <scope>NUCLEOTIDE SEQUENCE [LARGE SCALE GENOMIC DNA]</scope>
    <source>
        <strain evidence="2">CECT 5091</strain>
    </source>
</reference>
<name>A0A0P1IQJ7_9RHOB</name>
<dbReference type="Proteomes" id="UP000051260">
    <property type="component" value="Unassembled WGS sequence"/>
</dbReference>
<proteinExistence type="predicted"/>
<protein>
    <submittedName>
        <fullName evidence="1">Uncharacterized protein</fullName>
    </submittedName>
</protein>
<keyword evidence="2" id="KW-1185">Reference proteome</keyword>
<dbReference type="RefSeq" id="WP_058284045.1">
    <property type="nucleotide sequence ID" value="NZ_CYUD01000024.1"/>
</dbReference>
<gene>
    <name evidence="1" type="ORF">RUE5091_04450</name>
</gene>
<accession>A0A0P1IQJ7</accession>
<sequence>MIDAEFKDKFLVAAATLALSLIAFTGQSWGNSGTGVQTSCGGDASDNWTFTTDALDGRFLHVIWTGPQGETRVSTLNYYATNTEGYPVFTGTFLDVAEVLLVDKSGGAPKNESEVMVFTEDWGWVAGNCRELGKTGSSEVSGTEFVRKSLVGSRDVSATNWLQRNGFARESILEFSEIGKIELWQMDQGDAIEVVFYHGIVSDVHLAVK</sequence>